<evidence type="ECO:0000256" key="1">
    <source>
        <dbReference type="SAM" id="MobiDB-lite"/>
    </source>
</evidence>
<accession>A0A5C4V8X0</accession>
<gene>
    <name evidence="2" type="ORF">FH608_046520</name>
</gene>
<feature type="region of interest" description="Disordered" evidence="1">
    <location>
        <begin position="1"/>
        <end position="26"/>
    </location>
</feature>
<protein>
    <submittedName>
        <fullName evidence="2">Uncharacterized protein</fullName>
    </submittedName>
</protein>
<dbReference type="OrthoDB" id="9952595at2"/>
<name>A0A5C4V8X0_9ACTN</name>
<evidence type="ECO:0000313" key="3">
    <source>
        <dbReference type="Proteomes" id="UP000312512"/>
    </source>
</evidence>
<feature type="compositionally biased region" description="Basic and acidic residues" evidence="1">
    <location>
        <begin position="1"/>
        <end position="16"/>
    </location>
</feature>
<proteinExistence type="predicted"/>
<dbReference type="EMBL" id="VDLX02000028">
    <property type="protein sequence ID" value="KAB8186948.1"/>
    <property type="molecule type" value="Genomic_DNA"/>
</dbReference>
<dbReference type="RefSeq" id="WP_139637612.1">
    <property type="nucleotide sequence ID" value="NZ_VDLX02000028.1"/>
</dbReference>
<dbReference type="AlphaFoldDB" id="A0A5C4V8X0"/>
<feature type="compositionally biased region" description="Basic and acidic residues" evidence="1">
    <location>
        <begin position="79"/>
        <end position="89"/>
    </location>
</feature>
<keyword evidence="3" id="KW-1185">Reference proteome</keyword>
<organism evidence="2 3">
    <name type="scientific">Nonomuraea phyllanthi</name>
    <dbReference type="NCBI Taxonomy" id="2219224"/>
    <lineage>
        <taxon>Bacteria</taxon>
        <taxon>Bacillati</taxon>
        <taxon>Actinomycetota</taxon>
        <taxon>Actinomycetes</taxon>
        <taxon>Streptosporangiales</taxon>
        <taxon>Streptosporangiaceae</taxon>
        <taxon>Nonomuraea</taxon>
    </lineage>
</organism>
<dbReference type="Proteomes" id="UP000312512">
    <property type="component" value="Unassembled WGS sequence"/>
</dbReference>
<evidence type="ECO:0000313" key="2">
    <source>
        <dbReference type="EMBL" id="KAB8186948.1"/>
    </source>
</evidence>
<reference evidence="2 3" key="1">
    <citation type="submission" date="2019-10" db="EMBL/GenBank/DDBJ databases">
        <title>Nonomuraea sp. nov., isolated from Phyllanthus amarus.</title>
        <authorList>
            <person name="Klykleung N."/>
            <person name="Tanasupawat S."/>
        </authorList>
    </citation>
    <scope>NUCLEOTIDE SEQUENCE [LARGE SCALE GENOMIC DNA]</scope>
    <source>
        <strain evidence="2 3">PA1-10</strain>
    </source>
</reference>
<feature type="region of interest" description="Disordered" evidence="1">
    <location>
        <begin position="79"/>
        <end position="100"/>
    </location>
</feature>
<sequence length="130" mass="14888">MTHVDDLHEPNDREPGEPEQEPPLDLDDLEKLYDLSGEPGALPAWAHVVYLNVPVLIAELREARRRIAEWEALPGREEFATTDQRDIPPNKHHPYRVTPGEALKAPEKGRQAWVRRLTVHPWEPIDGAPF</sequence>
<comment type="caution">
    <text evidence="2">The sequence shown here is derived from an EMBL/GenBank/DDBJ whole genome shotgun (WGS) entry which is preliminary data.</text>
</comment>
<feature type="compositionally biased region" description="Acidic residues" evidence="1">
    <location>
        <begin position="17"/>
        <end position="26"/>
    </location>
</feature>